<feature type="chain" id="PRO_5020528397" description="Right handed beta helix domain-containing protein" evidence="1">
    <location>
        <begin position="22"/>
        <end position="350"/>
    </location>
</feature>
<evidence type="ECO:0000313" key="2">
    <source>
        <dbReference type="EMBL" id="RYU93009.1"/>
    </source>
</evidence>
<accession>A0A4Q5LU65</accession>
<sequence>MKKISLLFVLFLCSFAYISNAQTVRRVNKTPGLNDPAIYTSVQAAINASAPSGDIIYIEPTDVDAGNYGDITIDRQVTIIGTGYELASAPNTSFDKRQVSLGTVYFENGSAGSTIMGLIANYVYFLDINCIVTRCLITQSVLMGQSSILVGGLRSFGHNATVTNSRVQSGIDGSGGTNWIISNNILSSGISNLTGAVINYNTFYFPHDGLLANIDGSTVTNNIFDGRGLAVGPMVMAATSNGTTVSNNLCTNIAGLPTGGGNVNSANPNFIFMVTNPWSPYVNESNFQLSASSPAKTVGPGSTPIGAFAGNNPYILSGVPNVPVITSFFNTGSGTTATPLSVTISVRSAN</sequence>
<evidence type="ECO:0000313" key="3">
    <source>
        <dbReference type="Proteomes" id="UP000293162"/>
    </source>
</evidence>
<name>A0A4Q5LU65_9BACT</name>
<dbReference type="OrthoDB" id="669576at2"/>
<dbReference type="Proteomes" id="UP000293162">
    <property type="component" value="Unassembled WGS sequence"/>
</dbReference>
<dbReference type="RefSeq" id="WP_130023854.1">
    <property type="nucleotide sequence ID" value="NZ_SEWF01000061.1"/>
</dbReference>
<dbReference type="EMBL" id="SEWF01000061">
    <property type="protein sequence ID" value="RYU93009.1"/>
    <property type="molecule type" value="Genomic_DNA"/>
</dbReference>
<organism evidence="2 3">
    <name type="scientific">Emticicia agri</name>
    <dbReference type="NCBI Taxonomy" id="2492393"/>
    <lineage>
        <taxon>Bacteria</taxon>
        <taxon>Pseudomonadati</taxon>
        <taxon>Bacteroidota</taxon>
        <taxon>Cytophagia</taxon>
        <taxon>Cytophagales</taxon>
        <taxon>Leadbetterellaceae</taxon>
        <taxon>Emticicia</taxon>
    </lineage>
</organism>
<keyword evidence="3" id="KW-1185">Reference proteome</keyword>
<feature type="signal peptide" evidence="1">
    <location>
        <begin position="1"/>
        <end position="21"/>
    </location>
</feature>
<dbReference type="InterPro" id="IPR011050">
    <property type="entry name" value="Pectin_lyase_fold/virulence"/>
</dbReference>
<keyword evidence="1" id="KW-0732">Signal</keyword>
<evidence type="ECO:0008006" key="4">
    <source>
        <dbReference type="Google" id="ProtNLM"/>
    </source>
</evidence>
<comment type="caution">
    <text evidence="2">The sequence shown here is derived from an EMBL/GenBank/DDBJ whole genome shotgun (WGS) entry which is preliminary data.</text>
</comment>
<dbReference type="SUPFAM" id="SSF51126">
    <property type="entry name" value="Pectin lyase-like"/>
    <property type="match status" value="1"/>
</dbReference>
<protein>
    <recommendedName>
        <fullName evidence="4">Right handed beta helix domain-containing protein</fullName>
    </recommendedName>
</protein>
<gene>
    <name evidence="2" type="ORF">EWM59_24330</name>
</gene>
<evidence type="ECO:0000256" key="1">
    <source>
        <dbReference type="SAM" id="SignalP"/>
    </source>
</evidence>
<proteinExistence type="predicted"/>
<dbReference type="AlphaFoldDB" id="A0A4Q5LU65"/>
<reference evidence="2 3" key="1">
    <citation type="submission" date="2019-02" db="EMBL/GenBank/DDBJ databases">
        <title>Bacterial novel species Emticicia sp. 17J42-9 isolated from soil.</title>
        <authorList>
            <person name="Jung H.-Y."/>
        </authorList>
    </citation>
    <scope>NUCLEOTIDE SEQUENCE [LARGE SCALE GENOMIC DNA]</scope>
    <source>
        <strain evidence="2 3">17J42-9</strain>
    </source>
</reference>